<name>A0A7Y7XES7_9PSED</name>
<evidence type="ECO:0000313" key="1">
    <source>
        <dbReference type="EMBL" id="NWB98364.1"/>
    </source>
</evidence>
<dbReference type="InterPro" id="IPR023346">
    <property type="entry name" value="Lysozyme-like_dom_sf"/>
</dbReference>
<dbReference type="AlphaFoldDB" id="A0A7Y7XES7"/>
<sequence>MATTMNPRRKFRPRVQCRVWAPLARLRQCVCGYLVGVGSGYLVVMKVIASDAPPPAYQLAAHGTGVPSQVLYALALQESGTLLRGERIPWPWTLNVAGKAYRYADRAAACSALLQAIQDVGAKRVDAGLGQVNLGWNGHHFAQPCDALDPYRNLKVVTALLFEHKSPGIDWVTAAGRYHRPAGGVPAARFRQAFSRHLNRITRTHFKD</sequence>
<organism evidence="1 2">
    <name type="scientific">Pseudomonas gingeri</name>
    <dbReference type="NCBI Taxonomy" id="117681"/>
    <lineage>
        <taxon>Bacteria</taxon>
        <taxon>Pseudomonadati</taxon>
        <taxon>Pseudomonadota</taxon>
        <taxon>Gammaproteobacteria</taxon>
        <taxon>Pseudomonadales</taxon>
        <taxon>Pseudomonadaceae</taxon>
        <taxon>Pseudomonas</taxon>
    </lineage>
</organism>
<dbReference type="Proteomes" id="UP000539985">
    <property type="component" value="Unassembled WGS sequence"/>
</dbReference>
<comment type="caution">
    <text evidence="1">The sequence shown here is derived from an EMBL/GenBank/DDBJ whole genome shotgun (WGS) entry which is preliminary data.</text>
</comment>
<dbReference type="SUPFAM" id="SSF53955">
    <property type="entry name" value="Lysozyme-like"/>
    <property type="match status" value="1"/>
</dbReference>
<reference evidence="1 2" key="1">
    <citation type="submission" date="2020-04" db="EMBL/GenBank/DDBJ databases">
        <title>Molecular characterization of pseudomonads from Agaricus bisporus reveal novel blotch 2 pathogens in Western Europe.</title>
        <authorList>
            <person name="Taparia T."/>
            <person name="Krijger M."/>
            <person name="Haynes E."/>
            <person name="Elpinstone J.G."/>
            <person name="Noble R."/>
            <person name="Van Der Wolf J."/>
        </authorList>
    </citation>
    <scope>NUCLEOTIDE SEQUENCE [LARGE SCALE GENOMIC DNA]</scope>
    <source>
        <strain evidence="1 2">H7001</strain>
    </source>
</reference>
<evidence type="ECO:0000313" key="2">
    <source>
        <dbReference type="Proteomes" id="UP000539985"/>
    </source>
</evidence>
<dbReference type="EMBL" id="JACAQB010000009">
    <property type="protein sequence ID" value="NWB98364.1"/>
    <property type="molecule type" value="Genomic_DNA"/>
</dbReference>
<proteinExistence type="predicted"/>
<gene>
    <name evidence="1" type="ORF">HX882_20920</name>
</gene>
<accession>A0A7Y7XES7</accession>
<protein>
    <submittedName>
        <fullName evidence="1">Lytic transglycosylase domain-containing protein</fullName>
    </submittedName>
</protein>